<dbReference type="GO" id="GO:0003689">
    <property type="term" value="F:DNA clamp loader activity"/>
    <property type="evidence" value="ECO:0007669"/>
    <property type="project" value="TreeGrafter"/>
</dbReference>
<keyword evidence="4" id="KW-1185">Reference proteome</keyword>
<feature type="domain" description="AAA+ ATPase" evidence="2">
    <location>
        <begin position="36"/>
        <end position="191"/>
    </location>
</feature>
<dbReference type="CDD" id="cd00009">
    <property type="entry name" value="AAA"/>
    <property type="match status" value="1"/>
</dbReference>
<dbReference type="GO" id="GO:0005634">
    <property type="term" value="C:nucleus"/>
    <property type="evidence" value="ECO:0007669"/>
    <property type="project" value="TreeGrafter"/>
</dbReference>
<dbReference type="PANTHER" id="PTHR11669:SF1">
    <property type="entry name" value="REPLICATION FACTOR C SUBUNIT 3"/>
    <property type="match status" value="1"/>
</dbReference>
<gene>
    <name evidence="3" type="ORF">PPRIM_AZ9-3.1.T0220159</name>
</gene>
<dbReference type="Pfam" id="PF13177">
    <property type="entry name" value="DNA_pol3_delta2"/>
    <property type="match status" value="1"/>
</dbReference>
<protein>
    <recommendedName>
        <fullName evidence="2">AAA+ ATPase domain-containing protein</fullName>
    </recommendedName>
</protein>
<organism evidence="3 4">
    <name type="scientific">Paramecium primaurelia</name>
    <dbReference type="NCBI Taxonomy" id="5886"/>
    <lineage>
        <taxon>Eukaryota</taxon>
        <taxon>Sar</taxon>
        <taxon>Alveolata</taxon>
        <taxon>Ciliophora</taxon>
        <taxon>Intramacronucleata</taxon>
        <taxon>Oligohymenophorea</taxon>
        <taxon>Peniculida</taxon>
        <taxon>Parameciidae</taxon>
        <taxon>Paramecium</taxon>
    </lineage>
</organism>
<dbReference type="EMBL" id="CAJJDM010000020">
    <property type="protein sequence ID" value="CAD8054691.1"/>
    <property type="molecule type" value="Genomic_DNA"/>
</dbReference>
<accession>A0A8S1KK05</accession>
<evidence type="ECO:0000256" key="1">
    <source>
        <dbReference type="ARBA" id="ARBA00022705"/>
    </source>
</evidence>
<dbReference type="GO" id="GO:0006261">
    <property type="term" value="P:DNA-templated DNA replication"/>
    <property type="evidence" value="ECO:0007669"/>
    <property type="project" value="TreeGrafter"/>
</dbReference>
<dbReference type="Proteomes" id="UP000688137">
    <property type="component" value="Unassembled WGS sequence"/>
</dbReference>
<evidence type="ECO:0000313" key="3">
    <source>
        <dbReference type="EMBL" id="CAD8054691.1"/>
    </source>
</evidence>
<name>A0A8S1KK05_PARPR</name>
<dbReference type="InterPro" id="IPR003593">
    <property type="entry name" value="AAA+_ATPase"/>
</dbReference>
<comment type="caution">
    <text evidence="3">The sequence shown here is derived from an EMBL/GenBank/DDBJ whole genome shotgun (WGS) entry which is preliminary data.</text>
</comment>
<dbReference type="OMA" id="QCFELGT"/>
<dbReference type="AlphaFoldDB" id="A0A8S1KK05"/>
<dbReference type="SMART" id="SM00382">
    <property type="entry name" value="AAA"/>
    <property type="match status" value="1"/>
</dbReference>
<proteinExistence type="predicted"/>
<sequence>MLQQLWTESTKPKSLDSLDYHSEISEILRKLAKNSDFPHLLFYGPNGAGKKTRVLAFLKEVYGSGVYTVTEEEKEYKINETSNTTTSCTVLSSKFHIDVAPSDADHHDKVIIQKLIKEVASSHQVNSKQTKDFKVVIINEVDNLTKEAQASLRRTMEKYIERCRIILICESLAKIINPIRSRCLLIRIPAPNQTQVAQILDKISTQYNCKISQQLINKIAIASNGNLREAILYLQSTRVNNTCIKDDQNIGAQEWKIHIQQNIVIPIIKNQLVETMKEIREKFYQLLVNCIPVDRIMFEMLQGVLNQYKDHANKTILYELIKSTAKCENRARQGSKGIVHLEALAAEYMTIIKQFA</sequence>
<keyword evidence="1" id="KW-0235">DNA replication</keyword>
<evidence type="ECO:0000313" key="4">
    <source>
        <dbReference type="Proteomes" id="UP000688137"/>
    </source>
</evidence>
<dbReference type="InterPro" id="IPR050238">
    <property type="entry name" value="DNA_Rep/Repair_Clamp_Loader"/>
</dbReference>
<dbReference type="GO" id="GO:0006281">
    <property type="term" value="P:DNA repair"/>
    <property type="evidence" value="ECO:0007669"/>
    <property type="project" value="TreeGrafter"/>
</dbReference>
<dbReference type="GO" id="GO:0005663">
    <property type="term" value="C:DNA replication factor C complex"/>
    <property type="evidence" value="ECO:0007669"/>
    <property type="project" value="TreeGrafter"/>
</dbReference>
<dbReference type="FunFam" id="3.40.50.300:FF:000136">
    <property type="entry name" value="Replication factor C subunit 5"/>
    <property type="match status" value="1"/>
</dbReference>
<dbReference type="PANTHER" id="PTHR11669">
    <property type="entry name" value="REPLICATION FACTOR C / DNA POLYMERASE III GAMMA-TAU SUBUNIT"/>
    <property type="match status" value="1"/>
</dbReference>
<reference evidence="3" key="1">
    <citation type="submission" date="2021-01" db="EMBL/GenBank/DDBJ databases">
        <authorList>
            <consortium name="Genoscope - CEA"/>
            <person name="William W."/>
        </authorList>
    </citation>
    <scope>NUCLEOTIDE SEQUENCE</scope>
</reference>
<dbReference type="Pfam" id="PF21960">
    <property type="entry name" value="RCF1-5-like_lid"/>
    <property type="match status" value="1"/>
</dbReference>
<evidence type="ECO:0000259" key="2">
    <source>
        <dbReference type="SMART" id="SM00382"/>
    </source>
</evidence>
<dbReference type="Pfam" id="PF22534">
    <property type="entry name" value="RFC_C"/>
    <property type="match status" value="1"/>
</dbReference>